<dbReference type="InterPro" id="IPR005490">
    <property type="entry name" value="LD_TPept_cat_dom"/>
</dbReference>
<dbReference type="PROSITE" id="PS52029">
    <property type="entry name" value="LD_TPASE"/>
    <property type="match status" value="1"/>
</dbReference>
<keyword evidence="11 13" id="KW-0961">Cell wall biogenesis/degradation</keyword>
<dbReference type="SUPFAM" id="SSF141523">
    <property type="entry name" value="L,D-transpeptidase catalytic domain-like"/>
    <property type="match status" value="1"/>
</dbReference>
<dbReference type="CDD" id="cd16913">
    <property type="entry name" value="YkuD_like"/>
    <property type="match status" value="1"/>
</dbReference>
<keyword evidence="18" id="KW-1185">Reference proteome</keyword>
<evidence type="ECO:0000256" key="9">
    <source>
        <dbReference type="ARBA" id="ARBA00023288"/>
    </source>
</evidence>
<sequence>MAAVVVAAGLVLAGCSIGAAAGLGGEGTRASETADERSREEAARAAAPTVSVGDGDADVAPLDPVEVTAEAGLSSLMLTNDAGKRVQGEFNDDMTEWRATEELGYGRTYTLEGMDRAGNAIESSFSTVVPAVQAYASVGPLDGATVGVGQAVTFRFSAAPEDRDAVEEQITVETSNDTEGDFYWLDPYELRWRPKDYWEPGTSVSVKADLYGADLGGGVYGAEDTETNFTIGDEVITRVDNATKTLTLSRNGEVVRSFPISMGTDGMWDTPNGTYVVGDQHEALVMDSRTFGLGLDSGGYVTPVDSATQLSYSGIYVHSAPWAMWALGSTNQSHGCINASPADAAWFLQNVKRGDPVEVVNTYGGTLSGWDGLGYWNIPWETWEAGNPELQ</sequence>
<evidence type="ECO:0000256" key="10">
    <source>
        <dbReference type="ARBA" id="ARBA00023315"/>
    </source>
</evidence>
<evidence type="ECO:0000256" key="1">
    <source>
        <dbReference type="ARBA" id="ARBA00004752"/>
    </source>
</evidence>
<feature type="region of interest" description="Disordered" evidence="14">
    <location>
        <begin position="24"/>
        <end position="58"/>
    </location>
</feature>
<feature type="domain" description="L,D-TPase catalytic" evidence="16">
    <location>
        <begin position="235"/>
        <end position="360"/>
    </location>
</feature>
<dbReference type="Pfam" id="PF17964">
    <property type="entry name" value="Big_10"/>
    <property type="match status" value="1"/>
</dbReference>
<gene>
    <name evidence="17" type="ORF">SAMN04488539_0232</name>
</gene>
<keyword evidence="9 17" id="KW-0449">Lipoprotein</keyword>
<evidence type="ECO:0000256" key="12">
    <source>
        <dbReference type="ARBA" id="ARBA00060592"/>
    </source>
</evidence>
<dbReference type="GO" id="GO:0005576">
    <property type="term" value="C:extracellular region"/>
    <property type="evidence" value="ECO:0007669"/>
    <property type="project" value="TreeGrafter"/>
</dbReference>
<evidence type="ECO:0000313" key="17">
    <source>
        <dbReference type="EMBL" id="SDR74416.1"/>
    </source>
</evidence>
<dbReference type="GO" id="GO:0071972">
    <property type="term" value="F:peptidoglycan L,D-transpeptidase activity"/>
    <property type="evidence" value="ECO:0007669"/>
    <property type="project" value="TreeGrafter"/>
</dbReference>
<feature type="signal peptide" evidence="15">
    <location>
        <begin position="1"/>
        <end position="21"/>
    </location>
</feature>
<dbReference type="GO" id="GO:0018104">
    <property type="term" value="P:peptidoglycan-protein cross-linking"/>
    <property type="evidence" value="ECO:0007669"/>
    <property type="project" value="TreeGrafter"/>
</dbReference>
<organism evidence="17 18">
    <name type="scientific">Corynebacterium timonense</name>
    <dbReference type="NCBI Taxonomy" id="441500"/>
    <lineage>
        <taxon>Bacteria</taxon>
        <taxon>Bacillati</taxon>
        <taxon>Actinomycetota</taxon>
        <taxon>Actinomycetes</taxon>
        <taxon>Mycobacteriales</taxon>
        <taxon>Corynebacteriaceae</taxon>
        <taxon>Corynebacterium</taxon>
    </lineage>
</organism>
<evidence type="ECO:0000256" key="8">
    <source>
        <dbReference type="ARBA" id="ARBA00023139"/>
    </source>
</evidence>
<dbReference type="PANTHER" id="PTHR30582">
    <property type="entry name" value="L,D-TRANSPEPTIDASE"/>
    <property type="match status" value="1"/>
</dbReference>
<dbReference type="EMBL" id="LT629765">
    <property type="protein sequence ID" value="SDR74416.1"/>
    <property type="molecule type" value="Genomic_DNA"/>
</dbReference>
<accession>A0A1H1LIS5</accession>
<dbReference type="AlphaFoldDB" id="A0A1H1LIS5"/>
<feature type="compositionally biased region" description="Basic and acidic residues" evidence="14">
    <location>
        <begin position="32"/>
        <end position="43"/>
    </location>
</feature>
<keyword evidence="3" id="KW-0808">Transferase</keyword>
<evidence type="ECO:0000256" key="7">
    <source>
        <dbReference type="ARBA" id="ARBA00023136"/>
    </source>
</evidence>
<dbReference type="InterPro" id="IPR038063">
    <property type="entry name" value="Transpep_catalytic_dom"/>
</dbReference>
<dbReference type="GO" id="GO:0016746">
    <property type="term" value="F:acyltransferase activity"/>
    <property type="evidence" value="ECO:0007669"/>
    <property type="project" value="UniProtKB-KW"/>
</dbReference>
<dbReference type="PANTHER" id="PTHR30582:SF2">
    <property type="entry name" value="L,D-TRANSPEPTIDASE YCIB-RELATED"/>
    <property type="match status" value="1"/>
</dbReference>
<dbReference type="GO" id="GO:0071555">
    <property type="term" value="P:cell wall organization"/>
    <property type="evidence" value="ECO:0007669"/>
    <property type="project" value="UniProtKB-UniRule"/>
</dbReference>
<keyword evidence="7" id="KW-0472">Membrane</keyword>
<keyword evidence="5 13" id="KW-0133">Cell shape</keyword>
<evidence type="ECO:0000256" key="14">
    <source>
        <dbReference type="SAM" id="MobiDB-lite"/>
    </source>
</evidence>
<dbReference type="GO" id="GO:0008360">
    <property type="term" value="P:regulation of cell shape"/>
    <property type="evidence" value="ECO:0007669"/>
    <property type="project" value="UniProtKB-UniRule"/>
</dbReference>
<keyword evidence="2" id="KW-1003">Cell membrane</keyword>
<evidence type="ECO:0000256" key="4">
    <source>
        <dbReference type="ARBA" id="ARBA00022729"/>
    </source>
</evidence>
<dbReference type="FunFam" id="2.40.440.10:FF:000005">
    <property type="entry name" value="L,D-transpeptidase 2"/>
    <property type="match status" value="1"/>
</dbReference>
<dbReference type="Gene3D" id="2.40.440.10">
    <property type="entry name" value="L,D-transpeptidase catalytic domain-like"/>
    <property type="match status" value="1"/>
</dbReference>
<name>A0A1H1LIS5_9CORY</name>
<keyword evidence="6 13" id="KW-0573">Peptidoglycan synthesis</keyword>
<dbReference type="Pfam" id="PF03734">
    <property type="entry name" value="YkuD"/>
    <property type="match status" value="1"/>
</dbReference>
<proteinExistence type="predicted"/>
<dbReference type="STRING" id="1203190.GCA_000312345_00539"/>
<dbReference type="InterPro" id="IPR050979">
    <property type="entry name" value="LD-transpeptidase"/>
</dbReference>
<reference evidence="17 18" key="1">
    <citation type="submission" date="2016-10" db="EMBL/GenBank/DDBJ databases">
        <authorList>
            <person name="de Groot N.N."/>
        </authorList>
    </citation>
    <scope>NUCLEOTIDE SEQUENCE [LARGE SCALE GENOMIC DNA]</scope>
    <source>
        <strain evidence="17 18">DSM 45434</strain>
    </source>
</reference>
<dbReference type="InterPro" id="IPR041280">
    <property type="entry name" value="Big_10"/>
</dbReference>
<evidence type="ECO:0000256" key="3">
    <source>
        <dbReference type="ARBA" id="ARBA00022679"/>
    </source>
</evidence>
<dbReference type="UniPathway" id="UPA00219"/>
<dbReference type="Gene3D" id="2.60.40.3780">
    <property type="match status" value="1"/>
</dbReference>
<evidence type="ECO:0000256" key="13">
    <source>
        <dbReference type="PROSITE-ProRule" id="PRU01373"/>
    </source>
</evidence>
<evidence type="ECO:0000259" key="16">
    <source>
        <dbReference type="PROSITE" id="PS52029"/>
    </source>
</evidence>
<keyword evidence="4 15" id="KW-0732">Signal</keyword>
<evidence type="ECO:0000313" key="18">
    <source>
        <dbReference type="Proteomes" id="UP000182237"/>
    </source>
</evidence>
<feature type="active site" description="Nucleophile" evidence="13">
    <location>
        <position position="336"/>
    </location>
</feature>
<dbReference type="Gene3D" id="2.60.40.3710">
    <property type="match status" value="1"/>
</dbReference>
<keyword evidence="10" id="KW-0012">Acyltransferase</keyword>
<keyword evidence="8" id="KW-0564">Palmitate</keyword>
<feature type="chain" id="PRO_5039265814" evidence="15">
    <location>
        <begin position="22"/>
        <end position="391"/>
    </location>
</feature>
<dbReference type="CDD" id="cd13432">
    <property type="entry name" value="LDT_IgD_like_2"/>
    <property type="match status" value="1"/>
</dbReference>
<dbReference type="eggNOG" id="COG1376">
    <property type="taxonomic scope" value="Bacteria"/>
</dbReference>
<feature type="active site" description="Proton donor/acceptor" evidence="13">
    <location>
        <position position="318"/>
    </location>
</feature>
<evidence type="ECO:0000256" key="6">
    <source>
        <dbReference type="ARBA" id="ARBA00022984"/>
    </source>
</evidence>
<evidence type="ECO:0000256" key="15">
    <source>
        <dbReference type="SAM" id="SignalP"/>
    </source>
</evidence>
<protein>
    <submittedName>
        <fullName evidence="17">Lipoprotein-anchoring transpeptidase ErfK/SrfK</fullName>
    </submittedName>
</protein>
<dbReference type="Proteomes" id="UP000182237">
    <property type="component" value="Chromosome I"/>
</dbReference>
<evidence type="ECO:0000256" key="11">
    <source>
        <dbReference type="ARBA" id="ARBA00023316"/>
    </source>
</evidence>
<comment type="pathway">
    <text evidence="1 13">Cell wall biogenesis; peptidoglycan biosynthesis.</text>
</comment>
<evidence type="ECO:0000256" key="5">
    <source>
        <dbReference type="ARBA" id="ARBA00022960"/>
    </source>
</evidence>
<comment type="pathway">
    <text evidence="12">Glycan biosynthesis.</text>
</comment>
<evidence type="ECO:0000256" key="2">
    <source>
        <dbReference type="ARBA" id="ARBA00022475"/>
    </source>
</evidence>